<dbReference type="EMBL" id="SJPP01000001">
    <property type="protein sequence ID" value="TWU12149.1"/>
    <property type="molecule type" value="Genomic_DNA"/>
</dbReference>
<dbReference type="SUPFAM" id="SSF54001">
    <property type="entry name" value="Cysteine proteinases"/>
    <property type="match status" value="1"/>
</dbReference>
<dbReference type="InterPro" id="IPR038765">
    <property type="entry name" value="Papain-like_cys_pep_sf"/>
</dbReference>
<keyword evidence="1" id="KW-0175">Coiled coil</keyword>
<reference evidence="4 5" key="1">
    <citation type="submission" date="2019-02" db="EMBL/GenBank/DDBJ databases">
        <title>Deep-cultivation of Planctomycetes and their phenomic and genomic characterization uncovers novel biology.</title>
        <authorList>
            <person name="Wiegand S."/>
            <person name="Jogler M."/>
            <person name="Boedeker C."/>
            <person name="Pinto D."/>
            <person name="Vollmers J."/>
            <person name="Rivas-Marin E."/>
            <person name="Kohn T."/>
            <person name="Peeters S.H."/>
            <person name="Heuer A."/>
            <person name="Rast P."/>
            <person name="Oberbeckmann S."/>
            <person name="Bunk B."/>
            <person name="Jeske O."/>
            <person name="Meyerdierks A."/>
            <person name="Storesund J.E."/>
            <person name="Kallscheuer N."/>
            <person name="Luecker S."/>
            <person name="Lage O.M."/>
            <person name="Pohl T."/>
            <person name="Merkel B.J."/>
            <person name="Hornburger P."/>
            <person name="Mueller R.-W."/>
            <person name="Bruemmer F."/>
            <person name="Labrenz M."/>
            <person name="Spormann A.M."/>
            <person name="Op Den Camp H."/>
            <person name="Overmann J."/>
            <person name="Amann R."/>
            <person name="Jetten M.S.M."/>
            <person name="Mascher T."/>
            <person name="Medema M.H."/>
            <person name="Devos D.P."/>
            <person name="Kaster A.-K."/>
            <person name="Ovreas L."/>
            <person name="Rohde M."/>
            <person name="Galperin M.Y."/>
            <person name="Jogler C."/>
        </authorList>
    </citation>
    <scope>NUCLEOTIDE SEQUENCE [LARGE SCALE GENOMIC DNA]</scope>
    <source>
        <strain evidence="4 5">CA54</strain>
    </source>
</reference>
<feature type="transmembrane region" description="Helical" evidence="2">
    <location>
        <begin position="308"/>
        <end position="335"/>
    </location>
</feature>
<keyword evidence="2" id="KW-0472">Membrane</keyword>
<dbReference type="AlphaFoldDB" id="A0A5C6BM05"/>
<dbReference type="PANTHER" id="PTHR31605">
    <property type="entry name" value="GLYCEROL-3-PHOSPHATE O-ACYLTRANSFERASE 1"/>
    <property type="match status" value="1"/>
</dbReference>
<dbReference type="SMART" id="SM00563">
    <property type="entry name" value="PlsC"/>
    <property type="match status" value="1"/>
</dbReference>
<evidence type="ECO:0000256" key="2">
    <source>
        <dbReference type="SAM" id="Phobius"/>
    </source>
</evidence>
<evidence type="ECO:0000259" key="3">
    <source>
        <dbReference type="SMART" id="SM00563"/>
    </source>
</evidence>
<evidence type="ECO:0000313" key="4">
    <source>
        <dbReference type="EMBL" id="TWU12149.1"/>
    </source>
</evidence>
<evidence type="ECO:0000313" key="5">
    <source>
        <dbReference type="Proteomes" id="UP000320735"/>
    </source>
</evidence>
<dbReference type="InterPro" id="IPR024453">
    <property type="entry name" value="Peptidase_C92"/>
</dbReference>
<feature type="transmembrane region" description="Helical" evidence="2">
    <location>
        <begin position="381"/>
        <end position="401"/>
    </location>
</feature>
<feature type="transmembrane region" description="Helical" evidence="2">
    <location>
        <begin position="467"/>
        <end position="484"/>
    </location>
</feature>
<dbReference type="Pfam" id="PF05708">
    <property type="entry name" value="Peptidase_C92"/>
    <property type="match status" value="1"/>
</dbReference>
<dbReference type="CDD" id="cd07992">
    <property type="entry name" value="LPLAT_AAK14816-like"/>
    <property type="match status" value="1"/>
</dbReference>
<dbReference type="Gene3D" id="3.90.1720.10">
    <property type="entry name" value="endopeptidase domain like (from Nostoc punctiforme)"/>
    <property type="match status" value="1"/>
</dbReference>
<dbReference type="RefSeq" id="WP_146369657.1">
    <property type="nucleotide sequence ID" value="NZ_SJPP01000001.1"/>
</dbReference>
<accession>A0A5C6BM05</accession>
<keyword evidence="2" id="KW-1133">Transmembrane helix</keyword>
<dbReference type="PANTHER" id="PTHR31605:SF0">
    <property type="entry name" value="GLYCEROL-3-PHOSPHATE O-ACYLTRANSFERASE 1"/>
    <property type="match status" value="1"/>
</dbReference>
<name>A0A5C6BM05_9PLAN</name>
<dbReference type="GO" id="GO:0016287">
    <property type="term" value="F:glycerone-phosphate O-acyltransferase activity"/>
    <property type="evidence" value="ECO:0007669"/>
    <property type="project" value="TreeGrafter"/>
</dbReference>
<feature type="coiled-coil region" evidence="1">
    <location>
        <begin position="512"/>
        <end position="539"/>
    </location>
</feature>
<keyword evidence="4" id="KW-0012">Acyltransferase</keyword>
<keyword evidence="4" id="KW-0808">Transferase</keyword>
<keyword evidence="5" id="KW-1185">Reference proteome</keyword>
<dbReference type="OrthoDB" id="195541at2"/>
<sequence length="1032" mass="116686">MSNQPAVEKRGWMRTLVRWLATKYYPTIETTGSERIPQTGPMLLCANHANSLIDPVLIGVVARRPVRFLAKAPLFENPLLGPPMRALGMIPAFRGSDDARDVRRNIESLDVGAKVLVDGLAMGIFPEGKSTDQAHLEMVRSGAARMALQAIAEGADGLLVIPIGITYERKDAFRSSVWIQVGEPIDVAACLAENDGKERVSRRSLTQLLEARLKEVVVHLDEPDWEPWLDDLQSLAEAPQDANKETSPPLKRRKRIADAINYFFANDRPRAESVADDIKAYRDRVQQAGLTIDSPVLRLRGFRVFAEIVWELFCLILLFFPALAGTLQHLVPFVIVRGLAPFFDQPGRKTIATSRVFVGLPAYLLWYALVAWWAFGYYAPWFAWTWMIAAPFCGVIAIHYWRRAGRVAQLIWHQIQVTIDRTTLLNLRQQEADLRQRLRGLAEDFEEVSPRPIKEFRPSRKSQIGRIAGRALIVALVFATLWVARYRLFDDPLSGSGLDVQQISQKRMTALVDADEQELNRLIDELDTLEARATRIQRDFNEGNRKFTNQADDDDLREVLRRYMTYREALLRIIWKYQRYAEIENEELRLRTFLLEFTAASMLYEASLKFVHRFGDRSEAVAKLNEPEPNWGIPPGLYDTIRQNLASPQNIRMFELARQYYHQEHVQQQLQTHELLSSSPYDRFHNAIADAEETIREIDDSVTARVIQVAVSDLGNLIYHAQYATQSLVSTWIGDFKIRRPHGGEPLIDKLQLAQLAEVLEPGDILLERRNWYLSNAFLPGYWPHGAVYVGTTEDLKLLGLDTNEYVNNHWHKFSAKDDEGHPHVIVEAVSEGVIFSSLEHSIGGADSVAVLRPNVSEQEKKDAIVSAFSFAGRPYDFEFNFETPSKLVCTEVVFRAYGGNAGTIQFPLEEIMGRQTMPAINLARKFNEEYGNDAAQFEFVAFIDGDEVTETSRFLTDAQAFRNTVDRPASSFVQSSDPIALKSIGPLGRTLAFLTLLAAVWAVAAPLGRRLRSSKLAASNPPESTELPPGQ</sequence>
<dbReference type="InterPro" id="IPR052744">
    <property type="entry name" value="GPAT/DAPAT"/>
</dbReference>
<feature type="transmembrane region" description="Helical" evidence="2">
    <location>
        <begin position="356"/>
        <end position="375"/>
    </location>
</feature>
<comment type="caution">
    <text evidence="4">The sequence shown here is derived from an EMBL/GenBank/DDBJ whole genome shotgun (WGS) entry which is preliminary data.</text>
</comment>
<gene>
    <name evidence="4" type="ORF">CA54_09670</name>
</gene>
<dbReference type="SUPFAM" id="SSF69593">
    <property type="entry name" value="Glycerol-3-phosphate (1)-acyltransferase"/>
    <property type="match status" value="1"/>
</dbReference>
<protein>
    <submittedName>
        <fullName evidence="4">2-acyl-glycerophospho-ethanolamine acyltransferase</fullName>
    </submittedName>
</protein>
<organism evidence="4 5">
    <name type="scientific">Symmachiella macrocystis</name>
    <dbReference type="NCBI Taxonomy" id="2527985"/>
    <lineage>
        <taxon>Bacteria</taxon>
        <taxon>Pseudomonadati</taxon>
        <taxon>Planctomycetota</taxon>
        <taxon>Planctomycetia</taxon>
        <taxon>Planctomycetales</taxon>
        <taxon>Planctomycetaceae</taxon>
        <taxon>Symmachiella</taxon>
    </lineage>
</organism>
<dbReference type="GO" id="GO:0004366">
    <property type="term" value="F:glycerol-3-phosphate O-acyltransferase activity"/>
    <property type="evidence" value="ECO:0007669"/>
    <property type="project" value="TreeGrafter"/>
</dbReference>
<dbReference type="Pfam" id="PF01553">
    <property type="entry name" value="Acyltransferase"/>
    <property type="match status" value="1"/>
</dbReference>
<proteinExistence type="predicted"/>
<keyword evidence="2" id="KW-0812">Transmembrane</keyword>
<dbReference type="InterPro" id="IPR002123">
    <property type="entry name" value="Plipid/glycerol_acylTrfase"/>
</dbReference>
<dbReference type="Proteomes" id="UP000320735">
    <property type="component" value="Unassembled WGS sequence"/>
</dbReference>
<dbReference type="GO" id="GO:0008654">
    <property type="term" value="P:phospholipid biosynthetic process"/>
    <property type="evidence" value="ECO:0007669"/>
    <property type="project" value="TreeGrafter"/>
</dbReference>
<evidence type="ECO:0000256" key="1">
    <source>
        <dbReference type="SAM" id="Coils"/>
    </source>
</evidence>
<feature type="domain" description="Phospholipid/glycerol acyltransferase" evidence="3">
    <location>
        <begin position="42"/>
        <end position="168"/>
    </location>
</feature>